<dbReference type="GO" id="GO:0016887">
    <property type="term" value="F:ATP hydrolysis activity"/>
    <property type="evidence" value="ECO:0007669"/>
    <property type="project" value="InterPro"/>
</dbReference>
<evidence type="ECO:0000256" key="6">
    <source>
        <dbReference type="ARBA" id="ARBA00022989"/>
    </source>
</evidence>
<dbReference type="InterPro" id="IPR027417">
    <property type="entry name" value="P-loop_NTPase"/>
</dbReference>
<feature type="domain" description="ABC transporter" evidence="10">
    <location>
        <begin position="357"/>
        <end position="592"/>
    </location>
</feature>
<dbReference type="Gene3D" id="1.20.1560.10">
    <property type="entry name" value="ABC transporter type 1, transmembrane domain"/>
    <property type="match status" value="1"/>
</dbReference>
<dbReference type="PROSITE" id="PS50929">
    <property type="entry name" value="ABC_TM1F"/>
    <property type="match status" value="1"/>
</dbReference>
<evidence type="ECO:0000256" key="3">
    <source>
        <dbReference type="ARBA" id="ARBA00022692"/>
    </source>
</evidence>
<dbReference type="PROSITE" id="PS00211">
    <property type="entry name" value="ABC_TRANSPORTER_1"/>
    <property type="match status" value="1"/>
</dbReference>
<reference evidence="12" key="1">
    <citation type="submission" date="2020-09" db="EMBL/GenBank/DDBJ databases">
        <title>A novel bacterium of genus Paenibacillus, isolated from South China Sea.</title>
        <authorList>
            <person name="Huang H."/>
            <person name="Mo K."/>
            <person name="Hu Y."/>
        </authorList>
    </citation>
    <scope>NUCLEOTIDE SEQUENCE</scope>
    <source>
        <strain evidence="12">IB182496</strain>
    </source>
</reference>
<dbReference type="PANTHER" id="PTHR43394">
    <property type="entry name" value="ATP-DEPENDENT PERMEASE MDL1, MITOCHONDRIAL"/>
    <property type="match status" value="1"/>
</dbReference>
<dbReference type="InterPro" id="IPR003439">
    <property type="entry name" value="ABC_transporter-like_ATP-bd"/>
</dbReference>
<comment type="subcellular location">
    <subcellularLocation>
        <location evidence="1">Cell membrane</location>
        <topology evidence="1">Multi-pass membrane protein</topology>
    </subcellularLocation>
</comment>
<keyword evidence="3 9" id="KW-0812">Transmembrane</keyword>
<keyword evidence="13" id="KW-1185">Reference proteome</keyword>
<accession>A0A927GQH1</accession>
<evidence type="ECO:0000259" key="11">
    <source>
        <dbReference type="PROSITE" id="PS50929"/>
    </source>
</evidence>
<dbReference type="GO" id="GO:0005524">
    <property type="term" value="F:ATP binding"/>
    <property type="evidence" value="ECO:0007669"/>
    <property type="project" value="UniProtKB-KW"/>
</dbReference>
<gene>
    <name evidence="12" type="ORF">IDH44_01660</name>
</gene>
<protein>
    <submittedName>
        <fullName evidence="12">ABC transporter ATP-binding protein</fullName>
    </submittedName>
</protein>
<dbReference type="SMART" id="SM00382">
    <property type="entry name" value="AAA"/>
    <property type="match status" value="1"/>
</dbReference>
<organism evidence="12 13">
    <name type="scientific">Paenibacillus sabuli</name>
    <dbReference type="NCBI Taxonomy" id="2772509"/>
    <lineage>
        <taxon>Bacteria</taxon>
        <taxon>Bacillati</taxon>
        <taxon>Bacillota</taxon>
        <taxon>Bacilli</taxon>
        <taxon>Bacillales</taxon>
        <taxon>Paenibacillaceae</taxon>
        <taxon>Paenibacillus</taxon>
    </lineage>
</organism>
<feature type="transmembrane region" description="Helical" evidence="9">
    <location>
        <begin position="180"/>
        <end position="198"/>
    </location>
</feature>
<feature type="region of interest" description="Disordered" evidence="8">
    <location>
        <begin position="659"/>
        <end position="678"/>
    </location>
</feature>
<feature type="transmembrane region" description="Helical" evidence="9">
    <location>
        <begin position="270"/>
        <end position="287"/>
    </location>
</feature>
<evidence type="ECO:0000259" key="10">
    <source>
        <dbReference type="PROSITE" id="PS50893"/>
    </source>
</evidence>
<dbReference type="SUPFAM" id="SSF90123">
    <property type="entry name" value="ABC transporter transmembrane region"/>
    <property type="match status" value="1"/>
</dbReference>
<evidence type="ECO:0000256" key="5">
    <source>
        <dbReference type="ARBA" id="ARBA00022840"/>
    </source>
</evidence>
<dbReference type="FunFam" id="3.40.50.300:FF:000218">
    <property type="entry name" value="Multidrug ABC transporter ATP-binding protein"/>
    <property type="match status" value="1"/>
</dbReference>
<feature type="transmembrane region" description="Helical" evidence="9">
    <location>
        <begin position="36"/>
        <end position="57"/>
    </location>
</feature>
<feature type="transmembrane region" description="Helical" evidence="9">
    <location>
        <begin position="293"/>
        <end position="315"/>
    </location>
</feature>
<evidence type="ECO:0000313" key="12">
    <source>
        <dbReference type="EMBL" id="MBD2843885.1"/>
    </source>
</evidence>
<dbReference type="InterPro" id="IPR017871">
    <property type="entry name" value="ABC_transporter-like_CS"/>
</dbReference>
<keyword evidence="5 12" id="KW-0067">ATP-binding</keyword>
<comment type="similarity">
    <text evidence="2">Belongs to the ABC transporter superfamily.</text>
</comment>
<dbReference type="RefSeq" id="WP_190914060.1">
    <property type="nucleotide sequence ID" value="NZ_JACXIZ010000006.1"/>
</dbReference>
<keyword evidence="7 9" id="KW-0472">Membrane</keyword>
<evidence type="ECO:0000256" key="1">
    <source>
        <dbReference type="ARBA" id="ARBA00004651"/>
    </source>
</evidence>
<proteinExistence type="inferred from homology"/>
<dbReference type="InterPro" id="IPR011527">
    <property type="entry name" value="ABC1_TM_dom"/>
</dbReference>
<evidence type="ECO:0000256" key="8">
    <source>
        <dbReference type="SAM" id="MobiDB-lite"/>
    </source>
</evidence>
<dbReference type="EMBL" id="JACXIZ010000006">
    <property type="protein sequence ID" value="MBD2843885.1"/>
    <property type="molecule type" value="Genomic_DNA"/>
</dbReference>
<dbReference type="Pfam" id="PF00664">
    <property type="entry name" value="ABC_membrane"/>
    <property type="match status" value="1"/>
</dbReference>
<dbReference type="PROSITE" id="PS50893">
    <property type="entry name" value="ABC_TRANSPORTER_2"/>
    <property type="match status" value="1"/>
</dbReference>
<dbReference type="InterPro" id="IPR003593">
    <property type="entry name" value="AAA+_ATPase"/>
</dbReference>
<dbReference type="Proteomes" id="UP000621560">
    <property type="component" value="Unassembled WGS sequence"/>
</dbReference>
<keyword evidence="6 9" id="KW-1133">Transmembrane helix</keyword>
<feature type="domain" description="ABC transmembrane type-1" evidence="11">
    <location>
        <begin position="41"/>
        <end position="320"/>
    </location>
</feature>
<dbReference type="Gene3D" id="3.40.50.300">
    <property type="entry name" value="P-loop containing nucleotide triphosphate hydrolases"/>
    <property type="match status" value="1"/>
</dbReference>
<evidence type="ECO:0000313" key="13">
    <source>
        <dbReference type="Proteomes" id="UP000621560"/>
    </source>
</evidence>
<comment type="caution">
    <text evidence="12">The sequence shown here is derived from an EMBL/GenBank/DDBJ whole genome shotgun (WGS) entry which is preliminary data.</text>
</comment>
<feature type="transmembrane region" description="Helical" evidence="9">
    <location>
        <begin position="77"/>
        <end position="101"/>
    </location>
</feature>
<evidence type="ECO:0000256" key="7">
    <source>
        <dbReference type="ARBA" id="ARBA00023136"/>
    </source>
</evidence>
<dbReference type="AlphaFoldDB" id="A0A927GQH1"/>
<keyword evidence="4" id="KW-0547">Nucleotide-binding</keyword>
<dbReference type="InterPro" id="IPR036640">
    <property type="entry name" value="ABC1_TM_sf"/>
</dbReference>
<dbReference type="CDD" id="cd07346">
    <property type="entry name" value="ABC_6TM_exporters"/>
    <property type="match status" value="1"/>
</dbReference>
<name>A0A927GQH1_9BACL</name>
<dbReference type="Pfam" id="PF00005">
    <property type="entry name" value="ABC_tran"/>
    <property type="match status" value="1"/>
</dbReference>
<dbReference type="SUPFAM" id="SSF52540">
    <property type="entry name" value="P-loop containing nucleoside triphosphate hydrolases"/>
    <property type="match status" value="1"/>
</dbReference>
<feature type="transmembrane region" description="Helical" evidence="9">
    <location>
        <begin position="156"/>
        <end position="174"/>
    </location>
</feature>
<dbReference type="GO" id="GO:0005886">
    <property type="term" value="C:plasma membrane"/>
    <property type="evidence" value="ECO:0007669"/>
    <property type="project" value="UniProtKB-SubCell"/>
</dbReference>
<sequence>MPRSSEAAAPPSPTAPDAPVRLWPVYRWSLSYLRPYLGLLLLVVGTSVLLSAAELAVPKSIEFFVDIVLPADDRRLFWLLGALLTIVLLVVVAASMAQNLLRRHLQEKPTRDIQQAIFRHLRRLGFAYYERHPAGETLSFLNTEVAAMQNFYRQQLPWLIDGLVFSTISVGFMIATSPRLSLIVAPCFLLYYLFGPMLERRASISGKQMARDRVDENRKIYESVSAIQELRASAAEAWDLRRYLQLVRTFNASMIRTYWFAYLRGTNRRLTYNLGAVAIFIYGFALLRDEALSAGQFIAFLLIYFTAMHRLTAVVTNITEQRVLMAQVTRLHQFMSLRPAVSEPAHPIRPTRIAGAVRFERVGFAYDRTAAPILRGFDLSIAAGERVALVGVSGGGKSTALKLLGRFYDPDEGEIRLDGMPLPRLGLGELRGALGYVFQETYIFGSSVRDNIRFGRPEATDEEIERAARAACAHDFVEQLPDGYDTLLGERGVKLSGGQKQRIAIARMLIRDPAIVLLDEATSALDNDSEAQVQQALGTLLRGRTVIAVAHRLSTVRQFDRIAVIAEGRVAELGSHAELADAGGLYSRLLQNEGDKRQAAGSDPADAGRAASSDTAEAACAGRVASIAGAAGTAGTTVAARAAQAAGIASTAGAARAADTAAAASATTPGRAARGGAE</sequence>
<evidence type="ECO:0000256" key="2">
    <source>
        <dbReference type="ARBA" id="ARBA00005417"/>
    </source>
</evidence>
<dbReference type="GO" id="GO:0015421">
    <property type="term" value="F:ABC-type oligopeptide transporter activity"/>
    <property type="evidence" value="ECO:0007669"/>
    <property type="project" value="TreeGrafter"/>
</dbReference>
<dbReference type="InterPro" id="IPR039421">
    <property type="entry name" value="Type_1_exporter"/>
</dbReference>
<evidence type="ECO:0000256" key="4">
    <source>
        <dbReference type="ARBA" id="ARBA00022741"/>
    </source>
</evidence>
<evidence type="ECO:0000256" key="9">
    <source>
        <dbReference type="SAM" id="Phobius"/>
    </source>
</evidence>
<dbReference type="PANTHER" id="PTHR43394:SF1">
    <property type="entry name" value="ATP-BINDING CASSETTE SUB-FAMILY B MEMBER 10, MITOCHONDRIAL"/>
    <property type="match status" value="1"/>
</dbReference>